<dbReference type="PANTHER" id="PTHR45614:SF253">
    <property type="entry name" value="CHROMOSOME UNDETERMINED SCAFFOLD_38, WHOLE GENOME SHOTGUN SEQUENCE"/>
    <property type="match status" value="1"/>
</dbReference>
<accession>A0A1J4J2F9</accession>
<feature type="domain" description="HTH myb-type" evidence="5">
    <location>
        <begin position="101"/>
        <end position="150"/>
    </location>
</feature>
<dbReference type="VEuPathDB" id="TrichDB:TRFO_40718"/>
<dbReference type="InterPro" id="IPR050560">
    <property type="entry name" value="MYB_TF"/>
</dbReference>
<proteinExistence type="predicted"/>
<dbReference type="PROSITE" id="PS50090">
    <property type="entry name" value="MYB_LIKE"/>
    <property type="match status" value="2"/>
</dbReference>
<dbReference type="Proteomes" id="UP000179807">
    <property type="component" value="Unassembled WGS sequence"/>
</dbReference>
<dbReference type="SUPFAM" id="SSF46689">
    <property type="entry name" value="Homeodomain-like"/>
    <property type="match status" value="1"/>
</dbReference>
<dbReference type="EMBL" id="MLAK01001450">
    <property type="protein sequence ID" value="OHS92929.1"/>
    <property type="molecule type" value="Genomic_DNA"/>
</dbReference>
<keyword evidence="2" id="KW-0238">DNA-binding</keyword>
<dbReference type="GO" id="GO:0000978">
    <property type="term" value="F:RNA polymerase II cis-regulatory region sequence-specific DNA binding"/>
    <property type="evidence" value="ECO:0007669"/>
    <property type="project" value="TreeGrafter"/>
</dbReference>
<organism evidence="6 7">
    <name type="scientific">Tritrichomonas foetus</name>
    <dbReference type="NCBI Taxonomy" id="1144522"/>
    <lineage>
        <taxon>Eukaryota</taxon>
        <taxon>Metamonada</taxon>
        <taxon>Parabasalia</taxon>
        <taxon>Tritrichomonadida</taxon>
        <taxon>Tritrichomonadidae</taxon>
        <taxon>Tritrichomonas</taxon>
    </lineage>
</organism>
<evidence type="ECO:0000256" key="2">
    <source>
        <dbReference type="ARBA" id="ARBA00023125"/>
    </source>
</evidence>
<dbReference type="InterPro" id="IPR001005">
    <property type="entry name" value="SANT/Myb"/>
</dbReference>
<dbReference type="AlphaFoldDB" id="A0A1J4J2F9"/>
<evidence type="ECO:0000313" key="7">
    <source>
        <dbReference type="Proteomes" id="UP000179807"/>
    </source>
</evidence>
<protein>
    <recommendedName>
        <fullName evidence="8">Myb-like DNA-binding domain containing protein</fullName>
    </recommendedName>
</protein>
<comment type="caution">
    <text evidence="6">The sequence shown here is derived from an EMBL/GenBank/DDBJ whole genome shotgun (WGS) entry which is preliminary data.</text>
</comment>
<dbReference type="InterPro" id="IPR017930">
    <property type="entry name" value="Myb_dom"/>
</dbReference>
<dbReference type="FunFam" id="1.10.10.60:FF:000010">
    <property type="entry name" value="Transcriptional activator Myb isoform A"/>
    <property type="match status" value="1"/>
</dbReference>
<evidence type="ECO:0000256" key="1">
    <source>
        <dbReference type="ARBA" id="ARBA00022737"/>
    </source>
</evidence>
<dbReference type="GO" id="GO:0005634">
    <property type="term" value="C:nucleus"/>
    <property type="evidence" value="ECO:0007669"/>
    <property type="project" value="TreeGrafter"/>
</dbReference>
<reference evidence="6" key="1">
    <citation type="submission" date="2016-10" db="EMBL/GenBank/DDBJ databases">
        <authorList>
            <person name="Benchimol M."/>
            <person name="Almeida L.G."/>
            <person name="Vasconcelos A.T."/>
            <person name="Perreira-Neves A."/>
            <person name="Rosa I.A."/>
            <person name="Tasca T."/>
            <person name="Bogo M.R."/>
            <person name="de Souza W."/>
        </authorList>
    </citation>
    <scope>NUCLEOTIDE SEQUENCE [LARGE SCALE GENOMIC DNA]</scope>
    <source>
        <strain evidence="6">K</strain>
    </source>
</reference>
<dbReference type="Gene3D" id="1.10.10.60">
    <property type="entry name" value="Homeodomain-like"/>
    <property type="match status" value="2"/>
</dbReference>
<dbReference type="RefSeq" id="XP_068346066.1">
    <property type="nucleotide sequence ID" value="XM_068513371.1"/>
</dbReference>
<dbReference type="GO" id="GO:0000981">
    <property type="term" value="F:DNA-binding transcription factor activity, RNA polymerase II-specific"/>
    <property type="evidence" value="ECO:0007669"/>
    <property type="project" value="TreeGrafter"/>
</dbReference>
<evidence type="ECO:0000256" key="3">
    <source>
        <dbReference type="SAM" id="MobiDB-lite"/>
    </source>
</evidence>
<evidence type="ECO:0000259" key="4">
    <source>
        <dbReference type="PROSITE" id="PS50090"/>
    </source>
</evidence>
<dbReference type="InterPro" id="IPR009057">
    <property type="entry name" value="Homeodomain-like_sf"/>
</dbReference>
<dbReference type="PROSITE" id="PS51294">
    <property type="entry name" value="HTH_MYB"/>
    <property type="match status" value="2"/>
</dbReference>
<dbReference type="PANTHER" id="PTHR45614">
    <property type="entry name" value="MYB PROTEIN-RELATED"/>
    <property type="match status" value="1"/>
</dbReference>
<dbReference type="SMART" id="SM00717">
    <property type="entry name" value="SANT"/>
    <property type="match status" value="2"/>
</dbReference>
<sequence length="299" mass="34329">MQGYFLIPSSPYGTPYSPAPCPGPHSPIIPKSLSPSSSSTSIHQKHHRKNKFTREEDDKLTLIVQQLGDTNWKRIADQMGTRNYRQCRERWKNYLSPSVSKDPWTKEQDKLLLEKFNEYGSQWSLIVRFFPNRTDVNIKNRWVVLTNHSIQEKRVRRKPIKSANDHFQFNNSCLSQNLNLNLNIMNSNSCISSIANSQNYVNNNTTQSLCCSNNSSRIKNESGNISICQRCDSFRHFESPHEVVESFVDNRTTEDDGHSGVVSSPEMVPEELDLFGNDLFGCEENVSHLFDLDFSGLEF</sequence>
<feature type="domain" description="Myb-like" evidence="4">
    <location>
        <begin position="96"/>
        <end position="146"/>
    </location>
</feature>
<gene>
    <name evidence="6" type="ORF">TRFO_40718</name>
</gene>
<feature type="compositionally biased region" description="Low complexity" evidence="3">
    <location>
        <begin position="28"/>
        <end position="42"/>
    </location>
</feature>
<dbReference type="GeneID" id="94848075"/>
<feature type="domain" description="Myb-like" evidence="4">
    <location>
        <begin position="44"/>
        <end position="95"/>
    </location>
</feature>
<keyword evidence="7" id="KW-1185">Reference proteome</keyword>
<evidence type="ECO:0000313" key="6">
    <source>
        <dbReference type="EMBL" id="OHS92929.1"/>
    </source>
</evidence>
<evidence type="ECO:0008006" key="8">
    <source>
        <dbReference type="Google" id="ProtNLM"/>
    </source>
</evidence>
<feature type="domain" description="HTH myb-type" evidence="5">
    <location>
        <begin position="44"/>
        <end position="99"/>
    </location>
</feature>
<name>A0A1J4J2F9_9EUKA</name>
<dbReference type="CDD" id="cd00167">
    <property type="entry name" value="SANT"/>
    <property type="match status" value="2"/>
</dbReference>
<evidence type="ECO:0000259" key="5">
    <source>
        <dbReference type="PROSITE" id="PS51294"/>
    </source>
</evidence>
<dbReference type="Pfam" id="PF13921">
    <property type="entry name" value="Myb_DNA-bind_6"/>
    <property type="match status" value="1"/>
</dbReference>
<keyword evidence="1" id="KW-0677">Repeat</keyword>
<feature type="region of interest" description="Disordered" evidence="3">
    <location>
        <begin position="23"/>
        <end position="54"/>
    </location>
</feature>